<protein>
    <submittedName>
        <fullName evidence="1">Uncharacterized protein</fullName>
    </submittedName>
</protein>
<dbReference type="RefSeq" id="WP_193460392.1">
    <property type="nucleotide sequence ID" value="NZ_BAAAXF010000014.1"/>
</dbReference>
<evidence type="ECO:0000313" key="1">
    <source>
        <dbReference type="EMBL" id="GAA3493904.1"/>
    </source>
</evidence>
<comment type="caution">
    <text evidence="1">The sequence shown here is derived from an EMBL/GenBank/DDBJ whole genome shotgun (WGS) entry which is preliminary data.</text>
</comment>
<keyword evidence="2" id="KW-1185">Reference proteome</keyword>
<proteinExistence type="predicted"/>
<dbReference type="Proteomes" id="UP001501455">
    <property type="component" value="Unassembled WGS sequence"/>
</dbReference>
<evidence type="ECO:0000313" key="2">
    <source>
        <dbReference type="Proteomes" id="UP001501455"/>
    </source>
</evidence>
<sequence length="426" mass="47212">MEIKTLEQLQAVDERTLHFTPWGLGRMHAEDSAEFQQQVIARLELADEVAESTRNKFEQLRAGFSHGVLCYELFTLVEDAARLAFEQALRDRFVAHYQDRAIDVRDRRGRKHQIAMTSYPAFYEQFRAVQGAKIRMGAAGDWERFNGMLGGLLRWARREGLIRGQRNRSLEPVQGELRNMVAHGSYHLNSPVDAARTLSDLAELINHLWGQPTPGGRLYPAPLERDIVAIGWSESGHTILAGPAEHLASAGDEEPLTYLLVRAVVDDPALMEFDARAAATVFPSEYLWGPGIRTEAVDWLDANRPEPDRCDYLDQVVLVRAMGGRVDLPMHPRVAAGISPQEQRGTWYAVRVDRALDAFGHVRGLVAAQPGHVPEGECRQCPAETLATGDIATVMAAAQKAGADTAALTVPDVRTPLASSFRRPAK</sequence>
<organism evidence="1 2">
    <name type="scientific">Streptomyces prasinosporus</name>
    <dbReference type="NCBI Taxonomy" id="68256"/>
    <lineage>
        <taxon>Bacteria</taxon>
        <taxon>Bacillati</taxon>
        <taxon>Actinomycetota</taxon>
        <taxon>Actinomycetes</taxon>
        <taxon>Kitasatosporales</taxon>
        <taxon>Streptomycetaceae</taxon>
        <taxon>Streptomyces</taxon>
        <taxon>Streptomyces albogriseolus group</taxon>
    </lineage>
</organism>
<name>A0ABP6TFC5_9ACTN</name>
<dbReference type="EMBL" id="BAAAXF010000014">
    <property type="protein sequence ID" value="GAA3493904.1"/>
    <property type="molecule type" value="Genomic_DNA"/>
</dbReference>
<gene>
    <name evidence="1" type="ORF">GCM10019016_010030</name>
</gene>
<reference evidence="2" key="1">
    <citation type="journal article" date="2019" name="Int. J. Syst. Evol. Microbiol.">
        <title>The Global Catalogue of Microorganisms (GCM) 10K type strain sequencing project: providing services to taxonomists for standard genome sequencing and annotation.</title>
        <authorList>
            <consortium name="The Broad Institute Genomics Platform"/>
            <consortium name="The Broad Institute Genome Sequencing Center for Infectious Disease"/>
            <person name="Wu L."/>
            <person name="Ma J."/>
        </authorList>
    </citation>
    <scope>NUCLEOTIDE SEQUENCE [LARGE SCALE GENOMIC DNA]</scope>
    <source>
        <strain evidence="2">JCM 4816</strain>
    </source>
</reference>
<accession>A0ABP6TFC5</accession>